<reference evidence="1 2" key="1">
    <citation type="submission" date="2020-12" db="EMBL/GenBank/DDBJ databases">
        <authorList>
            <person name="Zheng R.K."/>
            <person name="Sun C.M."/>
        </authorList>
    </citation>
    <scope>NUCLEOTIDE SEQUENCE [LARGE SCALE GENOMIC DNA]</scope>
    <source>
        <strain evidence="1 2">ZRK001</strain>
    </source>
</reference>
<name>A0A7T7KKV4_9HYPH</name>
<evidence type="ECO:0000313" key="2">
    <source>
        <dbReference type="Proteomes" id="UP000596083"/>
    </source>
</evidence>
<dbReference type="Proteomes" id="UP000596083">
    <property type="component" value="Chromosome"/>
</dbReference>
<sequence>MVGLVINDSDADPGRITRCGSLGEYRTRLLMLADPDTVDVLEQVGPIAWQDRKGKTHSHFLDHVAIKRDGRRLGFTDKPYRRVRPDFEYEISQVCAEAKRRGIIDELYLVTEYARDPIDLHNADLMRGCRDDEPEVDEIALDVILNMTAPRTMRDLVREIDRGPRGFRALVRRLHSGQLKQIKKEKITLDTSVVTGGVGDE</sequence>
<protein>
    <recommendedName>
        <fullName evidence="3">TnsA endonuclease N-terminal domain-containing protein</fullName>
    </recommendedName>
</protein>
<gene>
    <name evidence="1" type="ORF">JET14_17265</name>
</gene>
<accession>A0A7T7KKV4</accession>
<evidence type="ECO:0000313" key="1">
    <source>
        <dbReference type="EMBL" id="QQM30017.1"/>
    </source>
</evidence>
<dbReference type="RefSeq" id="WP_200335114.1">
    <property type="nucleotide sequence ID" value="NZ_CP066786.1"/>
</dbReference>
<dbReference type="EMBL" id="CP066786">
    <property type="protein sequence ID" value="QQM30017.1"/>
    <property type="molecule type" value="Genomic_DNA"/>
</dbReference>
<proteinExistence type="predicted"/>
<dbReference type="KEGG" id="mlut:JET14_17265"/>
<evidence type="ECO:0008006" key="3">
    <source>
        <dbReference type="Google" id="ProtNLM"/>
    </source>
</evidence>
<organism evidence="1 2">
    <name type="scientific">Martelella lutilitoris</name>
    <dbReference type="NCBI Taxonomy" id="2583532"/>
    <lineage>
        <taxon>Bacteria</taxon>
        <taxon>Pseudomonadati</taxon>
        <taxon>Pseudomonadota</taxon>
        <taxon>Alphaproteobacteria</taxon>
        <taxon>Hyphomicrobiales</taxon>
        <taxon>Aurantimonadaceae</taxon>
        <taxon>Martelella</taxon>
    </lineage>
</organism>
<dbReference type="AlphaFoldDB" id="A0A7T7KKV4"/>